<name>A0A9D1HCQ9_9FIRM</name>
<dbReference type="Proteomes" id="UP000824159">
    <property type="component" value="Unassembled WGS sequence"/>
</dbReference>
<keyword evidence="1" id="KW-1277">Toxin-antitoxin system</keyword>
<evidence type="ECO:0000256" key="1">
    <source>
        <dbReference type="ARBA" id="ARBA00022649"/>
    </source>
</evidence>
<reference evidence="2" key="1">
    <citation type="submission" date="2020-10" db="EMBL/GenBank/DDBJ databases">
        <authorList>
            <person name="Gilroy R."/>
        </authorList>
    </citation>
    <scope>NUCLEOTIDE SEQUENCE</scope>
    <source>
        <strain evidence="2">CHK176-22527</strain>
    </source>
</reference>
<organism evidence="2 3">
    <name type="scientific">Candidatus Allocopromorpha excrementavium</name>
    <dbReference type="NCBI Taxonomy" id="2840741"/>
    <lineage>
        <taxon>Bacteria</taxon>
        <taxon>Bacillati</taxon>
        <taxon>Bacillota</taxon>
        <taxon>Clostridia</taxon>
        <taxon>Eubacteriales</taxon>
        <taxon>Eubacteriaceae</taxon>
        <taxon>Eubacteriaceae incertae sedis</taxon>
        <taxon>Candidatus Allocopromorpha</taxon>
    </lineage>
</organism>
<dbReference type="InterPro" id="IPR007712">
    <property type="entry name" value="RelE/ParE_toxin"/>
</dbReference>
<gene>
    <name evidence="2" type="ORF">IAD12_06170</name>
</gene>
<dbReference type="AlphaFoldDB" id="A0A9D1HCQ9"/>
<dbReference type="Pfam" id="PF05016">
    <property type="entry name" value="ParE_toxin"/>
    <property type="match status" value="1"/>
</dbReference>
<protein>
    <submittedName>
        <fullName evidence="2">Type II toxin-antitoxin system RelE/ParE family toxin</fullName>
    </submittedName>
</protein>
<comment type="caution">
    <text evidence="2">The sequence shown here is derived from an EMBL/GenBank/DDBJ whole genome shotgun (WGS) entry which is preliminary data.</text>
</comment>
<dbReference type="EMBL" id="DVLX01000078">
    <property type="protein sequence ID" value="HIT99820.1"/>
    <property type="molecule type" value="Genomic_DNA"/>
</dbReference>
<sequence>MGNKKYDVRFLPLFEEDLYEIVAYITEHLKNPVAANKLIDDVENAIIKRSSCAESFEPYHSVKERKYPYYRIYVGNYVVYYVVIDDVMEVRRILYNKRNVKDKL</sequence>
<proteinExistence type="predicted"/>
<evidence type="ECO:0000313" key="3">
    <source>
        <dbReference type="Proteomes" id="UP000824159"/>
    </source>
</evidence>
<accession>A0A9D1HCQ9</accession>
<reference evidence="2" key="2">
    <citation type="journal article" date="2021" name="PeerJ">
        <title>Extensive microbial diversity within the chicken gut microbiome revealed by metagenomics and culture.</title>
        <authorList>
            <person name="Gilroy R."/>
            <person name="Ravi A."/>
            <person name="Getino M."/>
            <person name="Pursley I."/>
            <person name="Horton D.L."/>
            <person name="Alikhan N.F."/>
            <person name="Baker D."/>
            <person name="Gharbi K."/>
            <person name="Hall N."/>
            <person name="Watson M."/>
            <person name="Adriaenssens E.M."/>
            <person name="Foster-Nyarko E."/>
            <person name="Jarju S."/>
            <person name="Secka A."/>
            <person name="Antonio M."/>
            <person name="Oren A."/>
            <person name="Chaudhuri R.R."/>
            <person name="La Ragione R."/>
            <person name="Hildebrand F."/>
            <person name="Pallen M.J."/>
        </authorList>
    </citation>
    <scope>NUCLEOTIDE SEQUENCE</scope>
    <source>
        <strain evidence="2">CHK176-22527</strain>
    </source>
</reference>
<evidence type="ECO:0000313" key="2">
    <source>
        <dbReference type="EMBL" id="HIT99820.1"/>
    </source>
</evidence>
<dbReference type="InterPro" id="IPR035093">
    <property type="entry name" value="RelE/ParE_toxin_dom_sf"/>
</dbReference>
<dbReference type="Gene3D" id="3.30.2310.20">
    <property type="entry name" value="RelE-like"/>
    <property type="match status" value="1"/>
</dbReference>